<dbReference type="InterPro" id="IPR011098">
    <property type="entry name" value="G5_dom"/>
</dbReference>
<dbReference type="Pfam" id="PF07501">
    <property type="entry name" value="G5"/>
    <property type="match status" value="1"/>
</dbReference>
<dbReference type="SMART" id="SM01208">
    <property type="entry name" value="G5"/>
    <property type="match status" value="1"/>
</dbReference>
<feature type="compositionally biased region" description="Low complexity" evidence="2">
    <location>
        <begin position="455"/>
        <end position="464"/>
    </location>
</feature>
<dbReference type="InterPro" id="IPR007391">
    <property type="entry name" value="Vancomycin_resist_VanW"/>
</dbReference>
<dbReference type="Gene3D" id="2.20.230.10">
    <property type="entry name" value="Resuscitation-promoting factor rpfb"/>
    <property type="match status" value="1"/>
</dbReference>
<keyword evidence="3" id="KW-0812">Transmembrane</keyword>
<evidence type="ECO:0000259" key="4">
    <source>
        <dbReference type="PROSITE" id="PS51109"/>
    </source>
</evidence>
<proteinExistence type="predicted"/>
<protein>
    <recommendedName>
        <fullName evidence="4">G5 domain-containing protein</fullName>
    </recommendedName>
</protein>
<accession>A0A354YX53</accession>
<evidence type="ECO:0000256" key="1">
    <source>
        <dbReference type="ARBA" id="ARBA00022729"/>
    </source>
</evidence>
<feature type="transmembrane region" description="Helical" evidence="3">
    <location>
        <begin position="12"/>
        <end position="35"/>
    </location>
</feature>
<feature type="domain" description="G5" evidence="4">
    <location>
        <begin position="371"/>
        <end position="452"/>
    </location>
</feature>
<dbReference type="InterPro" id="IPR052913">
    <property type="entry name" value="Glycopeptide_resist_protein"/>
</dbReference>
<evidence type="ECO:0000313" key="5">
    <source>
        <dbReference type="EMBL" id="HBK53789.1"/>
    </source>
</evidence>
<gene>
    <name evidence="5" type="ORF">DDZ44_07635</name>
</gene>
<keyword evidence="3" id="KW-1133">Transmembrane helix</keyword>
<reference evidence="5 6" key="1">
    <citation type="journal article" date="2018" name="Nat. Biotechnol.">
        <title>A standardized bacterial taxonomy based on genome phylogeny substantially revises the tree of life.</title>
        <authorList>
            <person name="Parks D.H."/>
            <person name="Chuvochina M."/>
            <person name="Waite D.W."/>
            <person name="Rinke C."/>
            <person name="Skarshewski A."/>
            <person name="Chaumeil P.A."/>
            <person name="Hugenholtz P."/>
        </authorList>
    </citation>
    <scope>NUCLEOTIDE SEQUENCE [LARGE SCALE GENOMIC DNA]</scope>
    <source>
        <strain evidence="5">UBA10948</strain>
    </source>
</reference>
<dbReference type="PROSITE" id="PS51109">
    <property type="entry name" value="G5"/>
    <property type="match status" value="1"/>
</dbReference>
<dbReference type="InterPro" id="IPR022029">
    <property type="entry name" value="YoaR-like_PG-bd"/>
</dbReference>
<dbReference type="PANTHER" id="PTHR35788">
    <property type="entry name" value="EXPORTED PROTEIN-RELATED"/>
    <property type="match status" value="1"/>
</dbReference>
<dbReference type="Pfam" id="PF04294">
    <property type="entry name" value="VanW"/>
    <property type="match status" value="1"/>
</dbReference>
<dbReference type="STRING" id="378794.GCA_001570625_01643"/>
<name>A0A354YX53_9FIRM</name>
<dbReference type="Pfam" id="PF12229">
    <property type="entry name" value="PG_binding_4"/>
    <property type="match status" value="1"/>
</dbReference>
<dbReference type="AlphaFoldDB" id="A0A354YX53"/>
<evidence type="ECO:0000256" key="2">
    <source>
        <dbReference type="SAM" id="MobiDB-lite"/>
    </source>
</evidence>
<evidence type="ECO:0000256" key="3">
    <source>
        <dbReference type="SAM" id="Phobius"/>
    </source>
</evidence>
<sequence length="511" mass="57419">MVGGRILANERVKTSIFFSLILLLGIALAGAMYFFQVFYKSPYFMPGVKIASTTVGGYTSKQAASRLERDLEEYKKTPVIFHYQGYSFESKLEDLSYPVNYEETVNKVWQQEQERDWPSKLTNLDGSREVIYPLKLEYKPEIKARMIDEWNKVLGAAAEDARLEIEKQKGLVLIPARKGLKVDPEQTFADLPQEWGQMEEIKIPIAMQEEWPQVKDEDLSNMGELSSFSTWFNVNEINRSHNLYLASSAINTSMLPPGEIFSFNRRVGERVIEAGYRDAMVIVNGKFEPGLGGGVCQVSSTLYNTVLLAGLEIVERHNHALAVAYVPVGRDATVVYGLQDFRFKNNSPYPIYIRAWAQAGKLTMTIYGNLTEKRDIHLSTIVDRVIPFKEIRENDPSLNPGQEKLDHAGIQGYVVRSFRNYMDEEGRLLKSEQLASDYYKPLDRLIYVGPGVKVESPPENVDNPENPPNGIEPDPLGDSTGEAAPLVEPGPSEIPSPQPENGDEGTPPITI</sequence>
<keyword evidence="1" id="KW-0732">Signal</keyword>
<dbReference type="EMBL" id="DNZF01000167">
    <property type="protein sequence ID" value="HBK53789.1"/>
    <property type="molecule type" value="Genomic_DNA"/>
</dbReference>
<dbReference type="Proteomes" id="UP000263273">
    <property type="component" value="Unassembled WGS sequence"/>
</dbReference>
<dbReference type="PANTHER" id="PTHR35788:SF1">
    <property type="entry name" value="EXPORTED PROTEIN"/>
    <property type="match status" value="1"/>
</dbReference>
<feature type="region of interest" description="Disordered" evidence="2">
    <location>
        <begin position="451"/>
        <end position="511"/>
    </location>
</feature>
<comment type="caution">
    <text evidence="5">The sequence shown here is derived from an EMBL/GenBank/DDBJ whole genome shotgun (WGS) entry which is preliminary data.</text>
</comment>
<evidence type="ECO:0000313" key="6">
    <source>
        <dbReference type="Proteomes" id="UP000263273"/>
    </source>
</evidence>
<keyword evidence="3" id="KW-0472">Membrane</keyword>
<organism evidence="5 6">
    <name type="scientific">Syntrophomonas wolfei</name>
    <dbReference type="NCBI Taxonomy" id="863"/>
    <lineage>
        <taxon>Bacteria</taxon>
        <taxon>Bacillati</taxon>
        <taxon>Bacillota</taxon>
        <taxon>Clostridia</taxon>
        <taxon>Eubacteriales</taxon>
        <taxon>Syntrophomonadaceae</taxon>
        <taxon>Syntrophomonas</taxon>
    </lineage>
</organism>